<dbReference type="InterPro" id="IPR007627">
    <property type="entry name" value="RNA_pol_sigma70_r2"/>
</dbReference>
<evidence type="ECO:0000259" key="7">
    <source>
        <dbReference type="Pfam" id="PF04542"/>
    </source>
</evidence>
<keyword evidence="4 6" id="KW-0238">DNA-binding</keyword>
<dbReference type="InterPro" id="IPR036388">
    <property type="entry name" value="WH-like_DNA-bd_sf"/>
</dbReference>
<dbReference type="SUPFAM" id="SSF88659">
    <property type="entry name" value="Sigma3 and sigma4 domains of RNA polymerase sigma factors"/>
    <property type="match status" value="1"/>
</dbReference>
<name>A0ABZ0VP53_9HYPH</name>
<dbReference type="PANTHER" id="PTHR43133:SF62">
    <property type="entry name" value="RNA POLYMERASE SIGMA FACTOR SIGZ"/>
    <property type="match status" value="1"/>
</dbReference>
<dbReference type="Pfam" id="PF04542">
    <property type="entry name" value="Sigma70_r2"/>
    <property type="match status" value="1"/>
</dbReference>
<organism evidence="9 10">
    <name type="scientific">Mesorhizobium huakuii</name>
    <dbReference type="NCBI Taxonomy" id="28104"/>
    <lineage>
        <taxon>Bacteria</taxon>
        <taxon>Pseudomonadati</taxon>
        <taxon>Pseudomonadota</taxon>
        <taxon>Alphaproteobacteria</taxon>
        <taxon>Hyphomicrobiales</taxon>
        <taxon>Phyllobacteriaceae</taxon>
        <taxon>Mesorhizobium</taxon>
    </lineage>
</organism>
<dbReference type="InterPro" id="IPR039425">
    <property type="entry name" value="RNA_pol_sigma-70-like"/>
</dbReference>
<keyword evidence="10" id="KW-1185">Reference proteome</keyword>
<dbReference type="InterPro" id="IPR007630">
    <property type="entry name" value="RNA_pol_sigma70_r4"/>
</dbReference>
<dbReference type="NCBIfam" id="TIGR02937">
    <property type="entry name" value="sigma70-ECF"/>
    <property type="match status" value="1"/>
</dbReference>
<sequence>MNASGHHFIADKAFLAFDLAESGLAVTMREDEESLSAPEAVRLMTAVAANRDRAAFAGLFGFYAPRLKAFLKRSGMTPSAAEDVAQETMLLVWKKASYFDPARAGVSTWIFTIARNARIDRLRRESRSAVIAEAFDPSDQPDAPVSGEQAIIAVEREERVREALDLLPREQADILKMSFFGEVTQSEIADAVGIPLGTVKSRVRLALGRLRQILDDLK</sequence>
<keyword evidence="2 6" id="KW-0805">Transcription regulation</keyword>
<evidence type="ECO:0000313" key="9">
    <source>
        <dbReference type="EMBL" id="WQB99023.1"/>
    </source>
</evidence>
<keyword evidence="5 6" id="KW-0804">Transcription</keyword>
<evidence type="ECO:0000259" key="8">
    <source>
        <dbReference type="Pfam" id="PF04545"/>
    </source>
</evidence>
<feature type="domain" description="RNA polymerase sigma-70 region 4" evidence="8">
    <location>
        <begin position="163"/>
        <end position="212"/>
    </location>
</feature>
<accession>A0ABZ0VP53</accession>
<gene>
    <name evidence="9" type="ORF">U0R22_003193</name>
</gene>
<dbReference type="InterPro" id="IPR014284">
    <property type="entry name" value="RNA_pol_sigma-70_dom"/>
</dbReference>
<dbReference type="PROSITE" id="PS01063">
    <property type="entry name" value="SIGMA70_ECF"/>
    <property type="match status" value="1"/>
</dbReference>
<evidence type="ECO:0000256" key="2">
    <source>
        <dbReference type="ARBA" id="ARBA00023015"/>
    </source>
</evidence>
<dbReference type="PANTHER" id="PTHR43133">
    <property type="entry name" value="RNA POLYMERASE ECF-TYPE SIGMA FACTO"/>
    <property type="match status" value="1"/>
</dbReference>
<evidence type="ECO:0000256" key="6">
    <source>
        <dbReference type="RuleBase" id="RU000716"/>
    </source>
</evidence>
<evidence type="ECO:0000313" key="10">
    <source>
        <dbReference type="Proteomes" id="UP001322481"/>
    </source>
</evidence>
<dbReference type="EMBL" id="CP139858">
    <property type="protein sequence ID" value="WQB99023.1"/>
    <property type="molecule type" value="Genomic_DNA"/>
</dbReference>
<keyword evidence="3 6" id="KW-0731">Sigma factor</keyword>
<feature type="domain" description="RNA polymerase sigma-70 region 2" evidence="7">
    <location>
        <begin position="63"/>
        <end position="127"/>
    </location>
</feature>
<dbReference type="Proteomes" id="UP001322481">
    <property type="component" value="Chromosome"/>
</dbReference>
<evidence type="ECO:0000256" key="1">
    <source>
        <dbReference type="ARBA" id="ARBA00010641"/>
    </source>
</evidence>
<proteinExistence type="inferred from homology"/>
<evidence type="ECO:0000256" key="3">
    <source>
        <dbReference type="ARBA" id="ARBA00023082"/>
    </source>
</evidence>
<dbReference type="CDD" id="cd06171">
    <property type="entry name" value="Sigma70_r4"/>
    <property type="match status" value="1"/>
</dbReference>
<dbReference type="InterPro" id="IPR000838">
    <property type="entry name" value="RNA_pol_sigma70_ECF_CS"/>
</dbReference>
<dbReference type="InterPro" id="IPR013324">
    <property type="entry name" value="RNA_pol_sigma_r3/r4-like"/>
</dbReference>
<dbReference type="Pfam" id="PF04545">
    <property type="entry name" value="Sigma70_r4"/>
    <property type="match status" value="1"/>
</dbReference>
<dbReference type="SUPFAM" id="SSF88946">
    <property type="entry name" value="Sigma2 domain of RNA polymerase sigma factors"/>
    <property type="match status" value="1"/>
</dbReference>
<protein>
    <recommendedName>
        <fullName evidence="6">RNA polymerase sigma factor</fullName>
    </recommendedName>
</protein>
<comment type="similarity">
    <text evidence="1 6">Belongs to the sigma-70 factor family. ECF subfamily.</text>
</comment>
<dbReference type="Gene3D" id="1.10.10.10">
    <property type="entry name" value="Winged helix-like DNA-binding domain superfamily/Winged helix DNA-binding domain"/>
    <property type="match status" value="1"/>
</dbReference>
<dbReference type="InterPro" id="IPR013325">
    <property type="entry name" value="RNA_pol_sigma_r2"/>
</dbReference>
<dbReference type="RefSeq" id="WP_284274145.1">
    <property type="nucleotide sequence ID" value="NZ_BSNY01000029.1"/>
</dbReference>
<reference evidence="9 10" key="1">
    <citation type="submission" date="2023-11" db="EMBL/GenBank/DDBJ databases">
        <authorList>
            <person name="Panchal A.K."/>
            <person name="Meaney J.S."/>
            <person name="Karas B.J."/>
            <person name="diCenzo G.C."/>
        </authorList>
    </citation>
    <scope>NUCLEOTIDE SEQUENCE [LARGE SCALE GENOMIC DNA]</scope>
    <source>
        <strain evidence="9 10">NZP2235</strain>
    </source>
</reference>
<evidence type="ECO:0000256" key="4">
    <source>
        <dbReference type="ARBA" id="ARBA00023125"/>
    </source>
</evidence>
<dbReference type="Gene3D" id="1.10.1740.10">
    <property type="match status" value="1"/>
</dbReference>
<evidence type="ECO:0000256" key="5">
    <source>
        <dbReference type="ARBA" id="ARBA00023163"/>
    </source>
</evidence>